<evidence type="ECO:0000259" key="2">
    <source>
        <dbReference type="Pfam" id="PF13966"/>
    </source>
</evidence>
<proteinExistence type="predicted"/>
<dbReference type="Gene3D" id="3.30.420.10">
    <property type="entry name" value="Ribonuclease H-like superfamily/Ribonuclease H"/>
    <property type="match status" value="1"/>
</dbReference>
<dbReference type="InterPro" id="IPR053151">
    <property type="entry name" value="RNase_H-like"/>
</dbReference>
<name>A0A6P6SP37_COFAR</name>
<dbReference type="CDD" id="cd06222">
    <property type="entry name" value="RNase_H_like"/>
    <property type="match status" value="1"/>
</dbReference>
<evidence type="ECO:0000259" key="1">
    <source>
        <dbReference type="Pfam" id="PF13456"/>
    </source>
</evidence>
<dbReference type="PANTHER" id="PTHR47723:SF19">
    <property type="entry name" value="POLYNUCLEOTIDYL TRANSFERASE, RIBONUCLEASE H-LIKE SUPERFAMILY PROTEIN"/>
    <property type="match status" value="1"/>
</dbReference>
<dbReference type="PANTHER" id="PTHR47723">
    <property type="entry name" value="OS05G0353850 PROTEIN"/>
    <property type="match status" value="1"/>
</dbReference>
<evidence type="ECO:0000313" key="4">
    <source>
        <dbReference type="RefSeq" id="XP_027067647.1"/>
    </source>
</evidence>
<dbReference type="GeneID" id="113693288"/>
<feature type="domain" description="RNase H type-1" evidence="1">
    <location>
        <begin position="276"/>
        <end position="391"/>
    </location>
</feature>
<protein>
    <recommendedName>
        <fullName evidence="5">RNase H type-1 domain-containing protein</fullName>
    </recommendedName>
</protein>
<feature type="domain" description="Reverse transcriptase zinc-binding" evidence="2">
    <location>
        <begin position="66"/>
        <end position="151"/>
    </location>
</feature>
<gene>
    <name evidence="4" type="primary">LOC113693288</name>
</gene>
<dbReference type="GO" id="GO:0003676">
    <property type="term" value="F:nucleic acid binding"/>
    <property type="evidence" value="ECO:0007669"/>
    <property type="project" value="InterPro"/>
</dbReference>
<organism evidence="3 4">
    <name type="scientific">Coffea arabica</name>
    <name type="common">Arabian coffee</name>
    <dbReference type="NCBI Taxonomy" id="13443"/>
    <lineage>
        <taxon>Eukaryota</taxon>
        <taxon>Viridiplantae</taxon>
        <taxon>Streptophyta</taxon>
        <taxon>Embryophyta</taxon>
        <taxon>Tracheophyta</taxon>
        <taxon>Spermatophyta</taxon>
        <taxon>Magnoliopsida</taxon>
        <taxon>eudicotyledons</taxon>
        <taxon>Gunneridae</taxon>
        <taxon>Pentapetalae</taxon>
        <taxon>asterids</taxon>
        <taxon>lamiids</taxon>
        <taxon>Gentianales</taxon>
        <taxon>Rubiaceae</taxon>
        <taxon>Ixoroideae</taxon>
        <taxon>Gardenieae complex</taxon>
        <taxon>Bertiereae - Coffeeae clade</taxon>
        <taxon>Coffeeae</taxon>
        <taxon>Coffea</taxon>
    </lineage>
</organism>
<accession>A0A6P6SP37</accession>
<sequence length="409" mass="46636">MGQGPVCDKVETIHAVAHVFDQGRWNVHLLQQWLPRGIMSDILHISPPMSRRLDRMMWALSSSGSFTVSLAYQEVSQPSPRSMFFTNIWHPLIPAKVSFFMLHLLGSRLPVMEILHRFQVHGPSRCWCCKEPGVESLDHIFCIGEIPSQVWQSFEGSDGSPGPAFTVRHMLAKWWFRATSKAALKTIYRILPCLVCWHLWRARNTMLFDGKRVTAVGIHLRILGELREILCGRYPNLASGGLSWHSLLDLVVKRDRSGRISWHKWSRPQLMIPKLNVDGCYQAERAGEGGILRGPEGRFIVAFAKVFDVAKSLQAELKAVLEGVRLCVQRSFAEVHVESDSLLLVRMFHTKVGIPWWFMRDFEELLALRHHVRVMTHCRREANRSAVGLAMESITQVPIQFSSRGGSYP</sequence>
<dbReference type="InterPro" id="IPR012337">
    <property type="entry name" value="RNaseH-like_sf"/>
</dbReference>
<reference evidence="3" key="1">
    <citation type="journal article" date="2025" name="Foods">
        <title>Unveiling the Microbial Signatures of Arabica Coffee Cherries: Insights into Ripeness Specific Diversity, Functional Traits, and Implications for Quality and Safety.</title>
        <authorList>
            <consortium name="RefSeq"/>
            <person name="Tenea G.N."/>
            <person name="Cifuentes V."/>
            <person name="Reyes P."/>
            <person name="Cevallos-Vallejos M."/>
        </authorList>
    </citation>
    <scope>NUCLEOTIDE SEQUENCE [LARGE SCALE GENOMIC DNA]</scope>
</reference>
<reference evidence="4" key="2">
    <citation type="submission" date="2025-08" db="UniProtKB">
        <authorList>
            <consortium name="RefSeq"/>
        </authorList>
    </citation>
    <scope>IDENTIFICATION</scope>
    <source>
        <tissue evidence="4">Leaves</tissue>
    </source>
</reference>
<dbReference type="Pfam" id="PF13456">
    <property type="entry name" value="RVT_3"/>
    <property type="match status" value="1"/>
</dbReference>
<dbReference type="Proteomes" id="UP001652660">
    <property type="component" value="Chromosome 6c"/>
</dbReference>
<evidence type="ECO:0000313" key="3">
    <source>
        <dbReference type="Proteomes" id="UP001652660"/>
    </source>
</evidence>
<dbReference type="InterPro" id="IPR036397">
    <property type="entry name" value="RNaseH_sf"/>
</dbReference>
<dbReference type="InterPro" id="IPR026960">
    <property type="entry name" value="RVT-Znf"/>
</dbReference>
<dbReference type="GO" id="GO:0004523">
    <property type="term" value="F:RNA-DNA hybrid ribonuclease activity"/>
    <property type="evidence" value="ECO:0007669"/>
    <property type="project" value="InterPro"/>
</dbReference>
<dbReference type="AlphaFoldDB" id="A0A6P6SP37"/>
<dbReference type="OrthoDB" id="1432268at2759"/>
<keyword evidence="3" id="KW-1185">Reference proteome</keyword>
<dbReference type="RefSeq" id="XP_027067647.1">
    <property type="nucleotide sequence ID" value="XM_027211846.1"/>
</dbReference>
<dbReference type="Pfam" id="PF13966">
    <property type="entry name" value="zf-RVT"/>
    <property type="match status" value="1"/>
</dbReference>
<dbReference type="InterPro" id="IPR002156">
    <property type="entry name" value="RNaseH_domain"/>
</dbReference>
<dbReference type="SUPFAM" id="SSF53098">
    <property type="entry name" value="Ribonuclease H-like"/>
    <property type="match status" value="1"/>
</dbReference>
<dbReference type="InterPro" id="IPR044730">
    <property type="entry name" value="RNase_H-like_dom_plant"/>
</dbReference>
<evidence type="ECO:0008006" key="5">
    <source>
        <dbReference type="Google" id="ProtNLM"/>
    </source>
</evidence>